<dbReference type="CDD" id="cd16494">
    <property type="entry name" value="RING-CH-C4HC3_ZSWM2"/>
    <property type="match status" value="1"/>
</dbReference>
<accession>A0A8D0DF50</accession>
<evidence type="ECO:0000259" key="6">
    <source>
        <dbReference type="PROSITE" id="PS50089"/>
    </source>
</evidence>
<dbReference type="InterPro" id="IPR001841">
    <property type="entry name" value="Znf_RING"/>
</dbReference>
<dbReference type="RefSeq" id="XP_035854596.1">
    <property type="nucleotide sequence ID" value="XM_035998703.1"/>
</dbReference>
<dbReference type="PANTHER" id="PTHR21540">
    <property type="entry name" value="RING FINGER AND SWIM DOMAIN-CONTAINING PROTEIN 2"/>
    <property type="match status" value="1"/>
</dbReference>
<evidence type="ECO:0000256" key="5">
    <source>
        <dbReference type="SAM" id="MobiDB-lite"/>
    </source>
</evidence>
<gene>
    <name evidence="9" type="primary">zswim2</name>
</gene>
<reference evidence="9" key="2">
    <citation type="submission" date="2025-09" db="UniProtKB">
        <authorList>
            <consortium name="Ensembl"/>
        </authorList>
    </citation>
    <scope>IDENTIFICATION</scope>
</reference>
<dbReference type="InterPro" id="IPR000433">
    <property type="entry name" value="Znf_ZZ"/>
</dbReference>
<dbReference type="CTD" id="151112"/>
<feature type="domain" description="SWIM-type" evidence="8">
    <location>
        <begin position="49"/>
        <end position="82"/>
    </location>
</feature>
<dbReference type="InterPro" id="IPR043145">
    <property type="entry name" value="Znf_ZZ_sf"/>
</dbReference>
<organism evidence="9 10">
    <name type="scientific">Sander lucioperca</name>
    <name type="common">Pike-perch</name>
    <name type="synonym">Perca lucioperca</name>
    <dbReference type="NCBI Taxonomy" id="283035"/>
    <lineage>
        <taxon>Eukaryota</taxon>
        <taxon>Metazoa</taxon>
        <taxon>Chordata</taxon>
        <taxon>Craniata</taxon>
        <taxon>Vertebrata</taxon>
        <taxon>Euteleostomi</taxon>
        <taxon>Actinopterygii</taxon>
        <taxon>Neopterygii</taxon>
        <taxon>Teleostei</taxon>
        <taxon>Neoteleostei</taxon>
        <taxon>Acanthomorphata</taxon>
        <taxon>Eupercaria</taxon>
        <taxon>Perciformes</taxon>
        <taxon>Percoidei</taxon>
        <taxon>Percidae</taxon>
        <taxon>Luciopercinae</taxon>
        <taxon>Sander</taxon>
    </lineage>
</organism>
<dbReference type="PANTHER" id="PTHR21540:SF3">
    <property type="entry name" value="E3 UBIQUITIN-PROTEIN LIGASE ZSWIM2"/>
    <property type="match status" value="1"/>
</dbReference>
<dbReference type="OrthoDB" id="8062037at2759"/>
<feature type="domain" description="RING-type" evidence="6">
    <location>
        <begin position="150"/>
        <end position="202"/>
    </location>
</feature>
<dbReference type="GeneTree" id="ENSGT00390000006826"/>
<dbReference type="RefSeq" id="XP_035854597.1">
    <property type="nucleotide sequence ID" value="XM_035998704.1"/>
</dbReference>
<dbReference type="RefSeq" id="XP_031147597.1">
    <property type="nucleotide sequence ID" value="XM_031291737.2"/>
</dbReference>
<dbReference type="InterPro" id="IPR013083">
    <property type="entry name" value="Znf_RING/FYVE/PHD"/>
</dbReference>
<evidence type="ECO:0000256" key="1">
    <source>
        <dbReference type="ARBA" id="ARBA00022723"/>
    </source>
</evidence>
<evidence type="ECO:0000313" key="9">
    <source>
        <dbReference type="Ensembl" id="ENSSLUP00000060716.1"/>
    </source>
</evidence>
<dbReference type="GO" id="GO:0008270">
    <property type="term" value="F:zinc ion binding"/>
    <property type="evidence" value="ECO:0007669"/>
    <property type="project" value="UniProtKB-KW"/>
</dbReference>
<dbReference type="AlphaFoldDB" id="A0A8D0DF50"/>
<keyword evidence="10" id="KW-1185">Reference proteome</keyword>
<dbReference type="GeneID" id="116044490"/>
<evidence type="ECO:0000259" key="7">
    <source>
        <dbReference type="PROSITE" id="PS50135"/>
    </source>
</evidence>
<dbReference type="InterPro" id="IPR039903">
    <property type="entry name" value="Zswim2"/>
</dbReference>
<feature type="region of interest" description="Disordered" evidence="5">
    <location>
        <begin position="479"/>
        <end position="562"/>
    </location>
</feature>
<protein>
    <submittedName>
        <fullName evidence="9">Zinc finger, SWIM-type containing 2</fullName>
    </submittedName>
</protein>
<keyword evidence="3" id="KW-0862">Zinc</keyword>
<dbReference type="PROSITE" id="PS50966">
    <property type="entry name" value="ZF_SWIM"/>
    <property type="match status" value="1"/>
</dbReference>
<dbReference type="PROSITE" id="PS50135">
    <property type="entry name" value="ZF_ZZ_2"/>
    <property type="match status" value="1"/>
</dbReference>
<dbReference type="SMART" id="SM00184">
    <property type="entry name" value="RING"/>
    <property type="match status" value="2"/>
</dbReference>
<evidence type="ECO:0000256" key="3">
    <source>
        <dbReference type="ARBA" id="ARBA00022833"/>
    </source>
</evidence>
<feature type="compositionally biased region" description="Low complexity" evidence="5">
    <location>
        <begin position="495"/>
        <end position="508"/>
    </location>
</feature>
<dbReference type="RefSeq" id="XP_031147596.1">
    <property type="nucleotide sequence ID" value="XM_031291736.2"/>
</dbReference>
<dbReference type="Ensembl" id="ENSSLUT00000062431.1">
    <property type="protein sequence ID" value="ENSSLUP00000060716.1"/>
    <property type="gene ID" value="ENSSLUG00000025891.1"/>
</dbReference>
<feature type="domain" description="ZZ-type" evidence="7">
    <location>
        <begin position="233"/>
        <end position="288"/>
    </location>
</feature>
<dbReference type="Pfam" id="PF04434">
    <property type="entry name" value="SWIM"/>
    <property type="match status" value="1"/>
</dbReference>
<dbReference type="SUPFAM" id="SSF57850">
    <property type="entry name" value="RING/U-box"/>
    <property type="match status" value="3"/>
</dbReference>
<evidence type="ECO:0000256" key="2">
    <source>
        <dbReference type="ARBA" id="ARBA00022771"/>
    </source>
</evidence>
<dbReference type="Gene3D" id="3.30.40.10">
    <property type="entry name" value="Zinc/RING finger domain, C3HC4 (zinc finger)"/>
    <property type="match status" value="2"/>
</dbReference>
<dbReference type="Gene3D" id="3.30.60.90">
    <property type="match status" value="1"/>
</dbReference>
<feature type="domain" description="RING-type" evidence="6">
    <location>
        <begin position="343"/>
        <end position="383"/>
    </location>
</feature>
<proteinExistence type="predicted"/>
<keyword evidence="1" id="KW-0479">Metal-binding</keyword>
<name>A0A8D0DF50_SANLU</name>
<evidence type="ECO:0000256" key="4">
    <source>
        <dbReference type="PROSITE-ProRule" id="PRU00228"/>
    </source>
</evidence>
<dbReference type="GO" id="GO:0061630">
    <property type="term" value="F:ubiquitin protein ligase activity"/>
    <property type="evidence" value="ECO:0007669"/>
    <property type="project" value="InterPro"/>
</dbReference>
<dbReference type="Proteomes" id="UP000694568">
    <property type="component" value="Unplaced"/>
</dbReference>
<evidence type="ECO:0000259" key="8">
    <source>
        <dbReference type="PROSITE" id="PS50966"/>
    </source>
</evidence>
<reference evidence="9" key="1">
    <citation type="submission" date="2025-08" db="UniProtKB">
        <authorList>
            <consortium name="Ensembl"/>
        </authorList>
    </citation>
    <scope>IDENTIFICATION</scope>
</reference>
<dbReference type="Pfam" id="PF13639">
    <property type="entry name" value="zf-RING_2"/>
    <property type="match status" value="1"/>
</dbReference>
<keyword evidence="2 4" id="KW-0863">Zinc-finger</keyword>
<dbReference type="KEGG" id="sluc:116044490"/>
<dbReference type="InterPro" id="IPR007527">
    <property type="entry name" value="Znf_SWIM"/>
</dbReference>
<evidence type="ECO:0000313" key="10">
    <source>
        <dbReference type="Proteomes" id="UP000694568"/>
    </source>
</evidence>
<dbReference type="PROSITE" id="PS50089">
    <property type="entry name" value="ZF_RING_2"/>
    <property type="match status" value="2"/>
</dbReference>
<sequence>MFRKTVWRNTVSDAVSFHQDQALNTTIFLLTSFGPTGFLLREDGEARNFKVCLGDPHTCTCPVFTREQEPCKHICWVLLRKFRLPREHEYSFQHGLVERQILEVLHGLHQTKDHRTGNYSSAAAGTQSQPSTGQEAGSVCRKVIQSQDVCPICQEELLEKKQPVSYCRFGCGNNVHISCMKVWADHQKLLDSEETVKCPLCREDFSSLKLLQEQVKNAVKLFTAAEREKPDRHLGVLCHSCRVGPVTGRCFKCTVCRYFYLCEDCSKKGCHPQHPFASRKKRREKWHLVAEDPSDEPRGATSHPPNDSIIPLAADPLPENVLGCLPTVRVRSGSRLLDVGQQCRICLLDFSLGQRVRTLPCHHKFHTDCVDGILRKSNSCPLDGYVIYNPLTWTTSERKTSPKLASCLSSDCAKRPENNLKDLFIPGVALRDRNTKVTPSHGSLNLEVLTGSSVTLNTPQKLITDRFQGLCVDTATVKEGERELQRKQTPVNPESGSSFDHQSKSDSSAHFLKKTATEHSSASPTVTKIRAQPQLNLFVGLQRPESDHTATVSSSARRTRLQPKRTGTLTINETNNISELTMTGVLINTQQQKKT</sequence>